<proteinExistence type="predicted"/>
<name>A0ABS6DLQ6_9ENTR</name>
<accession>A0ABS6DLQ6</accession>
<dbReference type="EMBL" id="JAGRYU010000035">
    <property type="protein sequence ID" value="MBU4684092.1"/>
    <property type="molecule type" value="Genomic_DNA"/>
</dbReference>
<dbReference type="RefSeq" id="WP_216376913.1">
    <property type="nucleotide sequence ID" value="NZ_JAGRYT010000038.1"/>
</dbReference>
<keyword evidence="3" id="KW-1185">Reference proteome</keyword>
<dbReference type="Proteomes" id="UP000686327">
    <property type="component" value="Unassembled WGS sequence"/>
</dbReference>
<gene>
    <name evidence="2" type="ORF">KC222_19000</name>
</gene>
<evidence type="ECO:0000256" key="1">
    <source>
        <dbReference type="SAM" id="SignalP"/>
    </source>
</evidence>
<evidence type="ECO:0000313" key="2">
    <source>
        <dbReference type="EMBL" id="MBU4684092.1"/>
    </source>
</evidence>
<evidence type="ECO:0008006" key="4">
    <source>
        <dbReference type="Google" id="ProtNLM"/>
    </source>
</evidence>
<feature type="chain" id="PRO_5046741673" description="Fimbrial protein" evidence="1">
    <location>
        <begin position="21"/>
        <end position="285"/>
    </location>
</feature>
<comment type="caution">
    <text evidence="2">The sequence shown here is derived from an EMBL/GenBank/DDBJ whole genome shotgun (WGS) entry which is preliminary data.</text>
</comment>
<protein>
    <recommendedName>
        <fullName evidence="4">Fimbrial protein</fullName>
    </recommendedName>
</protein>
<sequence length="285" mass="30884">MSIRIIFSFLALMFSPFCTASLFPVVTSVKIDPSNTEYIQLIITSQLMDIGPLGDVLVKDYYTGTAGGNKGNFGIVTSIGQKSPTIAYAYGSEVDMVTGIDENMTLSEAGLYAWNHGLAGNSIIKMHSTLTHQQFSVSCVGFGFGPTPGVLSFRAAVDYPANACLQAPPPYEYCEFSNPHIMQDHKTILTTTKTSQVIYGMSIDCTSLPMSVRLIIGQDTLQLAPGVISKLVFRDMMGNDYPSGSIFELTDKWHGEVNIKSTLSISPDADAGSYEASTVVYIEYP</sequence>
<reference evidence="3" key="1">
    <citation type="submission" date="2023-07" db="EMBL/GenBank/DDBJ databases">
        <title>Cedecea davisae an AmpC producer and its therapeutic implications.</title>
        <authorList>
            <person name="Notter J."/>
        </authorList>
    </citation>
    <scope>NUCLEOTIDE SEQUENCE [LARGE SCALE GENOMIC DNA]</scope>
    <source>
        <strain evidence="3">1</strain>
    </source>
</reference>
<evidence type="ECO:0000313" key="3">
    <source>
        <dbReference type="Proteomes" id="UP000686327"/>
    </source>
</evidence>
<organism evidence="2 3">
    <name type="scientific">Cedecea davisae</name>
    <dbReference type="NCBI Taxonomy" id="158484"/>
    <lineage>
        <taxon>Bacteria</taxon>
        <taxon>Pseudomonadati</taxon>
        <taxon>Pseudomonadota</taxon>
        <taxon>Gammaproteobacteria</taxon>
        <taxon>Enterobacterales</taxon>
        <taxon>Enterobacteriaceae</taxon>
        <taxon>Cedecea</taxon>
    </lineage>
</organism>
<feature type="signal peptide" evidence="1">
    <location>
        <begin position="1"/>
        <end position="20"/>
    </location>
</feature>
<keyword evidence="1" id="KW-0732">Signal</keyword>